<accession>A0ABP9FSB3</accession>
<name>A0ABP9FSB3_9MICC</name>
<evidence type="ECO:0000256" key="1">
    <source>
        <dbReference type="SAM" id="Phobius"/>
    </source>
</evidence>
<organism evidence="2 3">
    <name type="scientific">Nesterenkonia rhizosphaerae</name>
    <dbReference type="NCBI Taxonomy" id="1348272"/>
    <lineage>
        <taxon>Bacteria</taxon>
        <taxon>Bacillati</taxon>
        <taxon>Actinomycetota</taxon>
        <taxon>Actinomycetes</taxon>
        <taxon>Micrococcales</taxon>
        <taxon>Micrococcaceae</taxon>
        <taxon>Nesterenkonia</taxon>
    </lineage>
</organism>
<reference evidence="3" key="1">
    <citation type="journal article" date="2019" name="Int. J. Syst. Evol. Microbiol.">
        <title>The Global Catalogue of Microorganisms (GCM) 10K type strain sequencing project: providing services to taxonomists for standard genome sequencing and annotation.</title>
        <authorList>
            <consortium name="The Broad Institute Genomics Platform"/>
            <consortium name="The Broad Institute Genome Sequencing Center for Infectious Disease"/>
            <person name="Wu L."/>
            <person name="Ma J."/>
        </authorList>
    </citation>
    <scope>NUCLEOTIDE SEQUENCE [LARGE SCALE GENOMIC DNA]</scope>
    <source>
        <strain evidence="3">JCM 19129</strain>
    </source>
</reference>
<dbReference type="EMBL" id="BAABLW010000002">
    <property type="protein sequence ID" value="GAA4914106.1"/>
    <property type="molecule type" value="Genomic_DNA"/>
</dbReference>
<feature type="transmembrane region" description="Helical" evidence="1">
    <location>
        <begin position="14"/>
        <end position="37"/>
    </location>
</feature>
<keyword evidence="1" id="KW-0812">Transmembrane</keyword>
<dbReference type="Proteomes" id="UP001500368">
    <property type="component" value="Unassembled WGS sequence"/>
</dbReference>
<sequence>MYAWFFNHVLPGPLWIRIILALLLVAGIVFLLMEFAFPWLSQYSPFNDSTLEGA</sequence>
<protein>
    <recommendedName>
        <fullName evidence="4">DUF4175 domain-containing protein</fullName>
    </recommendedName>
</protein>
<comment type="caution">
    <text evidence="2">The sequence shown here is derived from an EMBL/GenBank/DDBJ whole genome shotgun (WGS) entry which is preliminary data.</text>
</comment>
<evidence type="ECO:0000313" key="2">
    <source>
        <dbReference type="EMBL" id="GAA4914106.1"/>
    </source>
</evidence>
<keyword evidence="3" id="KW-1185">Reference proteome</keyword>
<evidence type="ECO:0000313" key="3">
    <source>
        <dbReference type="Proteomes" id="UP001500368"/>
    </source>
</evidence>
<evidence type="ECO:0008006" key="4">
    <source>
        <dbReference type="Google" id="ProtNLM"/>
    </source>
</evidence>
<proteinExistence type="predicted"/>
<dbReference type="RefSeq" id="WP_345476618.1">
    <property type="nucleotide sequence ID" value="NZ_BAABLW010000002.1"/>
</dbReference>
<keyword evidence="1" id="KW-0472">Membrane</keyword>
<gene>
    <name evidence="2" type="ORF">GCM10025790_06290</name>
</gene>
<keyword evidence="1" id="KW-1133">Transmembrane helix</keyword>